<evidence type="ECO:0000256" key="12">
    <source>
        <dbReference type="ARBA" id="ARBA00023136"/>
    </source>
</evidence>
<dbReference type="SUPFAM" id="SSF52540">
    <property type="entry name" value="P-loop containing nucleoside triphosphate hydrolases"/>
    <property type="match status" value="1"/>
</dbReference>
<keyword evidence="5 18" id="KW-0132">Cell division</keyword>
<keyword evidence="11" id="KW-0238">DNA-binding</keyword>
<evidence type="ECO:0000256" key="14">
    <source>
        <dbReference type="PROSITE-ProRule" id="PRU00289"/>
    </source>
</evidence>
<keyword evidence="8" id="KW-0159">Chromosome partition</keyword>
<dbReference type="PANTHER" id="PTHR22683">
    <property type="entry name" value="SPORULATION PROTEIN RELATED"/>
    <property type="match status" value="1"/>
</dbReference>
<organism evidence="18 19">
    <name type="scientific">Pseudomonas typographi</name>
    <dbReference type="NCBI Taxonomy" id="2715964"/>
    <lineage>
        <taxon>Bacteria</taxon>
        <taxon>Pseudomonadati</taxon>
        <taxon>Pseudomonadota</taxon>
        <taxon>Gammaproteobacteria</taxon>
        <taxon>Pseudomonadales</taxon>
        <taxon>Pseudomonadaceae</taxon>
        <taxon>Pseudomonas</taxon>
    </lineage>
</organism>
<keyword evidence="4" id="KW-1003">Cell membrane</keyword>
<dbReference type="InterPro" id="IPR036390">
    <property type="entry name" value="WH_DNA-bd_sf"/>
</dbReference>
<protein>
    <recommendedName>
        <fullName evidence="3">DNA translocase FtsK</fullName>
    </recommendedName>
</protein>
<evidence type="ECO:0000313" key="18">
    <source>
        <dbReference type="EMBL" id="MBD1600716.1"/>
    </source>
</evidence>
<dbReference type="GO" id="GO:0051301">
    <property type="term" value="P:cell division"/>
    <property type="evidence" value="ECO:0007669"/>
    <property type="project" value="UniProtKB-KW"/>
</dbReference>
<evidence type="ECO:0000256" key="2">
    <source>
        <dbReference type="ARBA" id="ARBA00006474"/>
    </source>
</evidence>
<dbReference type="Pfam" id="PF17854">
    <property type="entry name" value="FtsK_alpha"/>
    <property type="match status" value="1"/>
</dbReference>
<dbReference type="PANTHER" id="PTHR22683:SF41">
    <property type="entry name" value="DNA TRANSLOCASE FTSK"/>
    <property type="match status" value="1"/>
</dbReference>
<reference evidence="18 19" key="1">
    <citation type="journal article" date="2020" name="Insects">
        <title>Bacteria Belonging to Pseudomonas typographi sp. nov. from the Bark Beetle Ips typographus Have Genomic Potential to Aid in the Host Ecology.</title>
        <authorList>
            <person name="Peral-Aranega E."/>
            <person name="Saati-Santamaria Z."/>
            <person name="Kolarik M."/>
            <person name="Rivas R."/>
            <person name="Garcia-Fraile P."/>
        </authorList>
    </citation>
    <scope>NUCLEOTIDE SEQUENCE [LARGE SCALE GENOMIC DNA]</scope>
    <source>
        <strain evidence="18 19">CA3A</strain>
    </source>
</reference>
<evidence type="ECO:0000256" key="8">
    <source>
        <dbReference type="ARBA" id="ARBA00022829"/>
    </source>
</evidence>
<proteinExistence type="inferred from homology"/>
<gene>
    <name evidence="18" type="ORF">HAQ05_18685</name>
</gene>
<keyword evidence="10 16" id="KW-1133">Transmembrane helix</keyword>
<keyword evidence="7 14" id="KW-0547">Nucleotide-binding</keyword>
<dbReference type="Gene3D" id="1.10.10.10">
    <property type="entry name" value="Winged helix-like DNA-binding domain superfamily/Winged helix DNA-binding domain"/>
    <property type="match status" value="1"/>
</dbReference>
<keyword evidence="19" id="KW-1185">Reference proteome</keyword>
<dbReference type="RefSeq" id="WP_190423255.1">
    <property type="nucleotide sequence ID" value="NZ_JAAOCA010000024.1"/>
</dbReference>
<evidence type="ECO:0000256" key="4">
    <source>
        <dbReference type="ARBA" id="ARBA00022475"/>
    </source>
</evidence>
<comment type="subcellular location">
    <subcellularLocation>
        <location evidence="1">Cell membrane</location>
        <topology evidence="1">Multi-pass membrane protein</topology>
    </subcellularLocation>
</comment>
<feature type="domain" description="FtsK" evidence="17">
    <location>
        <begin position="486"/>
        <end position="698"/>
    </location>
</feature>
<feature type="compositionally biased region" description="Gly residues" evidence="15">
    <location>
        <begin position="762"/>
        <end position="775"/>
    </location>
</feature>
<dbReference type="InterPro" id="IPR041027">
    <property type="entry name" value="FtsK_alpha"/>
</dbReference>
<feature type="transmembrane region" description="Helical" evidence="16">
    <location>
        <begin position="167"/>
        <end position="186"/>
    </location>
</feature>
<dbReference type="InterPro" id="IPR036388">
    <property type="entry name" value="WH-like_DNA-bd_sf"/>
</dbReference>
<dbReference type="SUPFAM" id="SSF46785">
    <property type="entry name" value="Winged helix' DNA-binding domain"/>
    <property type="match status" value="1"/>
</dbReference>
<dbReference type="PROSITE" id="PS50901">
    <property type="entry name" value="FTSK"/>
    <property type="match status" value="1"/>
</dbReference>
<dbReference type="InterPro" id="IPR018541">
    <property type="entry name" value="Ftsk_gamma"/>
</dbReference>
<comment type="caution">
    <text evidence="18">The sequence shown here is derived from an EMBL/GenBank/DDBJ whole genome shotgun (WGS) entry which is preliminary data.</text>
</comment>
<feature type="transmembrane region" description="Helical" evidence="16">
    <location>
        <begin position="25"/>
        <end position="44"/>
    </location>
</feature>
<evidence type="ECO:0000256" key="9">
    <source>
        <dbReference type="ARBA" id="ARBA00022840"/>
    </source>
</evidence>
<dbReference type="Gene3D" id="3.40.50.300">
    <property type="entry name" value="P-loop containing nucleotide triphosphate hydrolases"/>
    <property type="match status" value="1"/>
</dbReference>
<dbReference type="InterPro" id="IPR002543">
    <property type="entry name" value="FtsK_dom"/>
</dbReference>
<keyword evidence="13" id="KW-0131">Cell cycle</keyword>
<dbReference type="Proteomes" id="UP000805841">
    <property type="component" value="Unassembled WGS sequence"/>
</dbReference>
<name>A0ABR7Z5C2_9PSED</name>
<comment type="similarity">
    <text evidence="2">Belongs to the FtsK/SpoIIIE/SftA family.</text>
</comment>
<evidence type="ECO:0000256" key="1">
    <source>
        <dbReference type="ARBA" id="ARBA00004651"/>
    </source>
</evidence>
<dbReference type="EMBL" id="JAAOCA010000024">
    <property type="protein sequence ID" value="MBD1600716.1"/>
    <property type="molecule type" value="Genomic_DNA"/>
</dbReference>
<dbReference type="Pfam" id="PF09397">
    <property type="entry name" value="FtsK_gamma"/>
    <property type="match status" value="1"/>
</dbReference>
<keyword evidence="9 14" id="KW-0067">ATP-binding</keyword>
<evidence type="ECO:0000256" key="7">
    <source>
        <dbReference type="ARBA" id="ARBA00022741"/>
    </source>
</evidence>
<feature type="binding site" evidence="14">
    <location>
        <begin position="503"/>
        <end position="510"/>
    </location>
    <ligand>
        <name>ATP</name>
        <dbReference type="ChEBI" id="CHEBI:30616"/>
    </ligand>
</feature>
<feature type="region of interest" description="Disordered" evidence="15">
    <location>
        <begin position="235"/>
        <end position="330"/>
    </location>
</feature>
<dbReference type="Pfam" id="PF01580">
    <property type="entry name" value="FtsK_SpoIIIE"/>
    <property type="match status" value="1"/>
</dbReference>
<feature type="transmembrane region" description="Helical" evidence="16">
    <location>
        <begin position="112"/>
        <end position="134"/>
    </location>
</feature>
<evidence type="ECO:0000259" key="17">
    <source>
        <dbReference type="PROSITE" id="PS50901"/>
    </source>
</evidence>
<evidence type="ECO:0000256" key="3">
    <source>
        <dbReference type="ARBA" id="ARBA00020887"/>
    </source>
</evidence>
<evidence type="ECO:0000256" key="13">
    <source>
        <dbReference type="ARBA" id="ARBA00023306"/>
    </source>
</evidence>
<dbReference type="Gene3D" id="3.30.980.40">
    <property type="match status" value="1"/>
</dbReference>
<dbReference type="InterPro" id="IPR025199">
    <property type="entry name" value="FtsK_4TM"/>
</dbReference>
<dbReference type="InterPro" id="IPR050206">
    <property type="entry name" value="FtsK/SpoIIIE/SftA"/>
</dbReference>
<evidence type="ECO:0000256" key="5">
    <source>
        <dbReference type="ARBA" id="ARBA00022618"/>
    </source>
</evidence>
<dbReference type="Pfam" id="PF13491">
    <property type="entry name" value="FtsK_4TM"/>
    <property type="match status" value="1"/>
</dbReference>
<dbReference type="InterPro" id="IPR027417">
    <property type="entry name" value="P-loop_NTPase"/>
</dbReference>
<accession>A0ABR7Z5C2</accession>
<dbReference type="SMART" id="SM00843">
    <property type="entry name" value="Ftsk_gamma"/>
    <property type="match status" value="1"/>
</dbReference>
<dbReference type="CDD" id="cd01127">
    <property type="entry name" value="TrwB_TraG_TraD_VirD4"/>
    <property type="match status" value="1"/>
</dbReference>
<sequence length="847" mass="92277">MKKSTATPHTLPAWRLQLHYRLKEGALIAMGALCLYLWMALLTYDQADPGFSHPSNALQVQNAAGRAGAYAADILFMVVGYFAYIFPLLLAIKTWQIFRERHQPWQWSGWLFSWRLIGLVFLVLSGAALAHIHFHSASGLPASAGGALGESLGDLARNALNVQGSTLMFIALFLFGLTVFTDLSWFKVMDITGKITLDLLELFNGVFSRWWAARSERRQLVAQLRLADEPPVAPAVKPAKRLARPEDATVQPSMDMPPTSAPAPRVVAPAAPRAEPRKEPRIEPILPPWEDDENSEPVALQVRAPAPGRPPVERPHMPPIVPLSSEHAPEPSKRAQQEKQVTLFDASLEGTLPPLSLLDAAEKKQVQYSPESLASIGQLLEIKLKEFGVEVTVDSIHPGPVITRYEIQPAPGVKVSRIANLAKDLARSLAVMSVRVVEVIPGKTTVGIEIPNEDRQIVRFSEVLQSTQYDDAKSPVTLALGHDIGGKPVITDLAKMPHLLVAGTTGSGKSVGVNAMILSILFKSAPQDARMIMIDPKMLELSIYEGIPHLLCPVVTDMKDAANALRWSVAEMERRYKLMAAMGVRNLAGFNRKVKDAEEAGAPLADPLYRRQSMEDEAPRLATLPTIVVVVDEFADMMMIVGKKVEELIARIAQKARAAGIHLILATQRPSVDVITGLIKANIPTRMAFQVSSKIDSRTIIDQGGAEQLLGHGDMLYMPPGTSLPIRVHGAFVSDDEVHRVVEAWKKRGAPDYNDDILAGVEEGGGGFEGGTGGGDSDDSESDPLYDEAVAFVLESRRASISSVQRKLKIGYNRAARMIEAMEMAGVVTPMNTNGSRDVVAPGPMRD</sequence>
<keyword evidence="6 16" id="KW-0812">Transmembrane</keyword>
<evidence type="ECO:0000256" key="15">
    <source>
        <dbReference type="SAM" id="MobiDB-lite"/>
    </source>
</evidence>
<evidence type="ECO:0000256" key="10">
    <source>
        <dbReference type="ARBA" id="ARBA00022989"/>
    </source>
</evidence>
<evidence type="ECO:0000256" key="6">
    <source>
        <dbReference type="ARBA" id="ARBA00022692"/>
    </source>
</evidence>
<evidence type="ECO:0000256" key="16">
    <source>
        <dbReference type="SAM" id="Phobius"/>
    </source>
</evidence>
<feature type="transmembrane region" description="Helical" evidence="16">
    <location>
        <begin position="74"/>
        <end position="92"/>
    </location>
</feature>
<evidence type="ECO:0000256" key="11">
    <source>
        <dbReference type="ARBA" id="ARBA00023125"/>
    </source>
</evidence>
<feature type="compositionally biased region" description="Low complexity" evidence="15">
    <location>
        <begin position="262"/>
        <end position="273"/>
    </location>
</feature>
<keyword evidence="12 16" id="KW-0472">Membrane</keyword>
<evidence type="ECO:0000313" key="19">
    <source>
        <dbReference type="Proteomes" id="UP000805841"/>
    </source>
</evidence>
<feature type="region of interest" description="Disordered" evidence="15">
    <location>
        <begin position="760"/>
        <end position="782"/>
    </location>
</feature>